<dbReference type="Proteomes" id="UP000267517">
    <property type="component" value="Chromosome I"/>
</dbReference>
<evidence type="ECO:0000313" key="2">
    <source>
        <dbReference type="Proteomes" id="UP000267517"/>
    </source>
</evidence>
<evidence type="ECO:0000313" key="1">
    <source>
        <dbReference type="EMBL" id="BBA29087.1"/>
    </source>
</evidence>
<proteinExistence type="predicted"/>
<reference evidence="1 2" key="1">
    <citation type="submission" date="2017-05" db="EMBL/GenBank/DDBJ databases">
        <title>whole genome sequence of Prevotella melaninogenica GAI 07411.</title>
        <authorList>
            <person name="Kondo Y."/>
            <person name="Hoshino T."/>
        </authorList>
    </citation>
    <scope>NUCLEOTIDE SEQUENCE [LARGE SCALE GENOMIC DNA]</scope>
    <source>
        <strain evidence="1 2">GAI 07411</strain>
    </source>
</reference>
<dbReference type="EMBL" id="AP018049">
    <property type="protein sequence ID" value="BBA29087.1"/>
    <property type="molecule type" value="Genomic_DNA"/>
</dbReference>
<gene>
    <name evidence="1" type="ORF">PMEL1_01010</name>
</gene>
<accession>A0A250KH84</accession>
<sequence length="30" mass="3572">MKINCEEVPTIRKGLPIKAYFLVLLEPNRW</sequence>
<name>A0A250KH84_9BACT</name>
<protein>
    <submittedName>
        <fullName evidence="1">Uncharacterized protein</fullName>
    </submittedName>
</protein>
<organism evidence="1 2">
    <name type="scientific">Prevotella melaninogenica</name>
    <dbReference type="NCBI Taxonomy" id="28132"/>
    <lineage>
        <taxon>Bacteria</taxon>
        <taxon>Pseudomonadati</taxon>
        <taxon>Bacteroidota</taxon>
        <taxon>Bacteroidia</taxon>
        <taxon>Bacteroidales</taxon>
        <taxon>Prevotellaceae</taxon>
        <taxon>Prevotella</taxon>
    </lineage>
</organism>
<dbReference type="AlphaFoldDB" id="A0A250KH84"/>